<evidence type="ECO:0000313" key="9">
    <source>
        <dbReference type="EMBL" id="CAH0537725.1"/>
    </source>
</evidence>
<proteinExistence type="predicted"/>
<keyword evidence="6" id="KW-0411">Iron-sulfur</keyword>
<dbReference type="Proteomes" id="UP000838748">
    <property type="component" value="Unassembled WGS sequence"/>
</dbReference>
<evidence type="ECO:0000256" key="4">
    <source>
        <dbReference type="ARBA" id="ARBA00022982"/>
    </source>
</evidence>
<feature type="transmembrane region" description="Helical" evidence="7">
    <location>
        <begin position="336"/>
        <end position="360"/>
    </location>
</feature>
<organism evidence="9 10">
    <name type="scientific">Vibrio marisflavi CECT 7928</name>
    <dbReference type="NCBI Taxonomy" id="634439"/>
    <lineage>
        <taxon>Bacteria</taxon>
        <taxon>Pseudomonadati</taxon>
        <taxon>Pseudomonadota</taxon>
        <taxon>Gammaproteobacteria</taxon>
        <taxon>Vibrionales</taxon>
        <taxon>Vibrionaceae</taxon>
        <taxon>Vibrio</taxon>
    </lineage>
</organism>
<comment type="caution">
    <text evidence="9">The sequence shown here is derived from an EMBL/GenBank/DDBJ whole genome shotgun (WGS) entry which is preliminary data.</text>
</comment>
<keyword evidence="3" id="KW-0479">Metal-binding</keyword>
<evidence type="ECO:0000256" key="7">
    <source>
        <dbReference type="SAM" id="Phobius"/>
    </source>
</evidence>
<feature type="transmembrane region" description="Helical" evidence="7">
    <location>
        <begin position="21"/>
        <end position="46"/>
    </location>
</feature>
<accession>A0ABM9A1J1</accession>
<feature type="transmembrane region" description="Helical" evidence="7">
    <location>
        <begin position="443"/>
        <end position="464"/>
    </location>
</feature>
<evidence type="ECO:0000256" key="1">
    <source>
        <dbReference type="ARBA" id="ARBA00022448"/>
    </source>
</evidence>
<keyword evidence="7" id="KW-0812">Transmembrane</keyword>
<keyword evidence="4" id="KW-0249">Electron transport</keyword>
<evidence type="ECO:0000256" key="3">
    <source>
        <dbReference type="ARBA" id="ARBA00022723"/>
    </source>
</evidence>
<dbReference type="EMBL" id="CAKLDM010000001">
    <property type="protein sequence ID" value="CAH0537725.1"/>
    <property type="molecule type" value="Genomic_DNA"/>
</dbReference>
<feature type="domain" description="4Fe-4S ferredoxin-type" evidence="8">
    <location>
        <begin position="68"/>
        <end position="109"/>
    </location>
</feature>
<dbReference type="InterPro" id="IPR017896">
    <property type="entry name" value="4Fe4S_Fe-S-bd"/>
</dbReference>
<dbReference type="Pfam" id="PF12801">
    <property type="entry name" value="Fer4_5"/>
    <property type="match status" value="2"/>
</dbReference>
<dbReference type="RefSeq" id="WP_237360619.1">
    <property type="nucleotide sequence ID" value="NZ_CAKLDM010000001.1"/>
</dbReference>
<evidence type="ECO:0000313" key="10">
    <source>
        <dbReference type="Proteomes" id="UP000838748"/>
    </source>
</evidence>
<name>A0ABM9A1J1_9VIBR</name>
<keyword evidence="2" id="KW-0004">4Fe-4S</keyword>
<sequence length="470" mass="53034">MSYSIQKSKYQWMIERAFIRLRKFIPLIQVLMLVALVALLIAPLFGSYPKFHWQTPLNNGQLFSEWVLWGLWYPGTLLSVLFVGRFWCGVLCPLGALSEWASKVGAKFNPPKWVKHPLAPAVSFLIVTIWAQTLDVRDDLRTALLLFSIIFALAIACGLLFGARTGVSRRVWCRHLCPIGSVLGVFSRLGVMSLESANKNQRVEGYRDQGLCPTSIELRSKQSARHCIKCARCIKPNSRGGLTLELRQPAIEIEQIDNHAPCGSELAFIWFAPGLAISGFIWSSSPIYAQFRQFIGEWAMNHQWMGVFTQGPVWLMNQNPYIDQHYLWLDFLSISLFMLLFAIVMAIILGGLSLIGASILKAEKPSSLSHRVTILGYQFAPLAMLCILLGLGSTLFSSLHSWLGHHLVVNIELVFVVISLAFNLFIAARWIRKNHISCWRRWANGLVITTGCFVLSTVTLWSIFPTFNLF</sequence>
<protein>
    <recommendedName>
        <fullName evidence="8">4Fe-4S ferredoxin-type domain-containing protein</fullName>
    </recommendedName>
</protein>
<keyword evidence="1" id="KW-0813">Transport</keyword>
<feature type="transmembrane region" description="Helical" evidence="7">
    <location>
        <begin position="372"/>
        <end position="396"/>
    </location>
</feature>
<evidence type="ECO:0000259" key="8">
    <source>
        <dbReference type="Pfam" id="PF12801"/>
    </source>
</evidence>
<reference evidence="9" key="1">
    <citation type="submission" date="2021-11" db="EMBL/GenBank/DDBJ databases">
        <authorList>
            <person name="Rodrigo-Torres L."/>
            <person name="Arahal R. D."/>
            <person name="Lucena T."/>
        </authorList>
    </citation>
    <scope>NUCLEOTIDE SEQUENCE</scope>
    <source>
        <strain evidence="9">CECT 7928</strain>
    </source>
</reference>
<evidence type="ECO:0000256" key="5">
    <source>
        <dbReference type="ARBA" id="ARBA00023004"/>
    </source>
</evidence>
<feature type="transmembrane region" description="Helical" evidence="7">
    <location>
        <begin position="408"/>
        <end position="431"/>
    </location>
</feature>
<keyword evidence="7" id="KW-1133">Transmembrane helix</keyword>
<dbReference type="PANTHER" id="PTHR30176:SF3">
    <property type="entry name" value="FERREDOXIN-TYPE PROTEIN NAPH"/>
    <property type="match status" value="1"/>
</dbReference>
<feature type="transmembrane region" description="Helical" evidence="7">
    <location>
        <begin position="66"/>
        <end position="92"/>
    </location>
</feature>
<gene>
    <name evidence="9" type="ORF">VMF7928_01277</name>
</gene>
<evidence type="ECO:0000256" key="2">
    <source>
        <dbReference type="ARBA" id="ARBA00022485"/>
    </source>
</evidence>
<keyword evidence="5" id="KW-0408">Iron</keyword>
<dbReference type="InterPro" id="IPR051684">
    <property type="entry name" value="Electron_Trans/Redox"/>
</dbReference>
<dbReference type="PANTHER" id="PTHR30176">
    <property type="entry name" value="FERREDOXIN-TYPE PROTEIN NAPH"/>
    <property type="match status" value="1"/>
</dbReference>
<evidence type="ECO:0000256" key="6">
    <source>
        <dbReference type="ARBA" id="ARBA00023014"/>
    </source>
</evidence>
<feature type="transmembrane region" description="Helical" evidence="7">
    <location>
        <begin position="266"/>
        <end position="284"/>
    </location>
</feature>
<feature type="domain" description="4Fe-4S ferredoxin-type" evidence="8">
    <location>
        <begin position="152"/>
        <end position="190"/>
    </location>
</feature>
<feature type="transmembrane region" description="Helical" evidence="7">
    <location>
        <begin position="113"/>
        <end position="131"/>
    </location>
</feature>
<feature type="transmembrane region" description="Helical" evidence="7">
    <location>
        <begin position="143"/>
        <end position="162"/>
    </location>
</feature>
<keyword evidence="7" id="KW-0472">Membrane</keyword>
<keyword evidence="10" id="KW-1185">Reference proteome</keyword>